<dbReference type="PANTHER" id="PTHR35803">
    <property type="entry name" value="GLUCAN 1,4-ALPHA-GLUCOSIDASE SUSB-RELATED"/>
    <property type="match status" value="1"/>
</dbReference>
<dbReference type="EMBL" id="SIXF01000006">
    <property type="protein sequence ID" value="TBO42862.1"/>
    <property type="molecule type" value="Genomic_DNA"/>
</dbReference>
<reference evidence="10 11" key="1">
    <citation type="submission" date="2019-02" db="EMBL/GenBank/DDBJ databases">
        <title>Pedobacter kyonggii whole genome sequence analysis.</title>
        <authorList>
            <person name="Dahal R.H."/>
        </authorList>
    </citation>
    <scope>NUCLEOTIDE SEQUENCE [LARGE SCALE GENOMIC DNA]</scope>
    <source>
        <strain evidence="10 11">K-4-11-1</strain>
    </source>
</reference>
<comment type="subunit">
    <text evidence="2">Monomer.</text>
</comment>
<sequence length="637" mass="71806">MKSLFLALSLIFSSVGYAQQILSPNKKIKVVVEMQQAGQGGFGQVHFKVLYKKGSAYIEVLPSSPLGISREDQQFVSNLRLIGEGKAVAVHDKYEMLTGKRKRCENFGTEKTFNYKNPSDQPLDITFKVYNDGVAFRYSFPNSKDSSLSIIDETTAYVVSAGSERWMQPYNQAYEDFFPFSTTGTNEKNNSDWGYPALYKVNSQPLWVLISEAGISKENCAARLNNKENKNVYKVTYPSAKKKLRGGAISSFPWKSQWHVMIVGELADLVQSTLITDVSEPTAFKDTKWIEPGSAAWVYWAYNHGSKDYKKVIEYIDLAVKMRWPYVLIDWEWDVMSNGGKLEDVLGYAKSKGIKTLLWYNSGTDWLDPTPVDRLLTKEKREREFSWLRSLGVSGIKVDFFAGDQQDMMKYYIDILEDAAKYHLLVNFHGATVPRGWARTYPNLMTTEAVYGAEWYNNNSILTDKAAAHNTTLPFTRNIIGSMDYTPVTFSDSQHAHKTSFAHELALAVVFESGLQHFADRPSAYYNLSEGSQNFLKGFPTTWDETKLIQGYPGEMIVIARRKGKLWYVAGLNGKDTPQTLDLNLKFLGNSDYALQLFKDGADTKSITSETKSIKKSGTLQIQCLPRGGFAGVVSSL</sequence>
<evidence type="ECO:0000256" key="4">
    <source>
        <dbReference type="ARBA" id="ARBA00022837"/>
    </source>
</evidence>
<evidence type="ECO:0000256" key="5">
    <source>
        <dbReference type="ARBA" id="ARBA00023295"/>
    </source>
</evidence>
<dbReference type="InterPro" id="IPR029486">
    <property type="entry name" value="GH97_N"/>
</dbReference>
<dbReference type="PANTHER" id="PTHR35803:SF2">
    <property type="entry name" value="RETAINING ALPHA-GALACTOSIDASE"/>
    <property type="match status" value="1"/>
</dbReference>
<evidence type="ECO:0000256" key="3">
    <source>
        <dbReference type="ARBA" id="ARBA00022801"/>
    </source>
</evidence>
<evidence type="ECO:0000313" key="10">
    <source>
        <dbReference type="EMBL" id="TBO42862.1"/>
    </source>
</evidence>
<evidence type="ECO:0000259" key="8">
    <source>
        <dbReference type="Pfam" id="PF14508"/>
    </source>
</evidence>
<dbReference type="AlphaFoldDB" id="A0A4Q9HDX4"/>
<keyword evidence="4" id="KW-0106">Calcium</keyword>
<keyword evidence="3 10" id="KW-0378">Hydrolase</keyword>
<gene>
    <name evidence="10" type="ORF">EYS08_08680</name>
</gene>
<accession>A0A4Q9HDX4</accession>
<dbReference type="Gene3D" id="2.70.98.10">
    <property type="match status" value="1"/>
</dbReference>
<dbReference type="InterPro" id="IPR013785">
    <property type="entry name" value="Aldolase_TIM"/>
</dbReference>
<name>A0A4Q9HDX4_9SPHI</name>
<evidence type="ECO:0000256" key="2">
    <source>
        <dbReference type="ARBA" id="ARBA00011245"/>
    </source>
</evidence>
<dbReference type="InterPro" id="IPR052720">
    <property type="entry name" value="Glycosyl_hydrolase_97"/>
</dbReference>
<dbReference type="InterPro" id="IPR017853">
    <property type="entry name" value="GH"/>
</dbReference>
<feature type="signal peptide" evidence="6">
    <location>
        <begin position="1"/>
        <end position="18"/>
    </location>
</feature>
<evidence type="ECO:0000259" key="9">
    <source>
        <dbReference type="Pfam" id="PF14509"/>
    </source>
</evidence>
<keyword evidence="6" id="KW-0732">Signal</keyword>
<dbReference type="Gene3D" id="2.60.40.1180">
    <property type="entry name" value="Golgi alpha-mannosidase II"/>
    <property type="match status" value="1"/>
</dbReference>
<dbReference type="InterPro" id="IPR014718">
    <property type="entry name" value="GH-type_carb-bd"/>
</dbReference>
<dbReference type="GO" id="GO:0030246">
    <property type="term" value="F:carbohydrate binding"/>
    <property type="evidence" value="ECO:0007669"/>
    <property type="project" value="InterPro"/>
</dbReference>
<proteinExistence type="predicted"/>
<dbReference type="RefSeq" id="WP_131029656.1">
    <property type="nucleotide sequence ID" value="NZ_SIXF01000006.1"/>
</dbReference>
<evidence type="ECO:0000256" key="1">
    <source>
        <dbReference type="ARBA" id="ARBA00001913"/>
    </source>
</evidence>
<keyword evidence="5" id="KW-0326">Glycosidase</keyword>
<dbReference type="GO" id="GO:0016798">
    <property type="term" value="F:hydrolase activity, acting on glycosyl bonds"/>
    <property type="evidence" value="ECO:0007669"/>
    <property type="project" value="UniProtKB-KW"/>
</dbReference>
<evidence type="ECO:0000313" key="11">
    <source>
        <dbReference type="Proteomes" id="UP000291819"/>
    </source>
</evidence>
<organism evidence="10 11">
    <name type="scientific">Pedobacter kyonggii</name>
    <dbReference type="NCBI Taxonomy" id="1926871"/>
    <lineage>
        <taxon>Bacteria</taxon>
        <taxon>Pseudomonadati</taxon>
        <taxon>Bacteroidota</taxon>
        <taxon>Sphingobacteriia</taxon>
        <taxon>Sphingobacteriales</taxon>
        <taxon>Sphingobacteriaceae</taxon>
        <taxon>Pedobacter</taxon>
    </lineage>
</organism>
<dbReference type="Proteomes" id="UP000291819">
    <property type="component" value="Unassembled WGS sequence"/>
</dbReference>
<keyword evidence="11" id="KW-1185">Reference proteome</keyword>
<dbReference type="InterPro" id="IPR013780">
    <property type="entry name" value="Glyco_hydro_b"/>
</dbReference>
<protein>
    <submittedName>
        <fullName evidence="10">Glycoside hydrolase family 97 protein</fullName>
    </submittedName>
</protein>
<evidence type="ECO:0000259" key="7">
    <source>
        <dbReference type="Pfam" id="PF10566"/>
    </source>
</evidence>
<feature type="chain" id="PRO_5020543991" evidence="6">
    <location>
        <begin position="19"/>
        <end position="637"/>
    </location>
</feature>
<feature type="domain" description="Glycosyl-hydrolase 97 N-terminal" evidence="8">
    <location>
        <begin position="22"/>
        <end position="281"/>
    </location>
</feature>
<dbReference type="Gene3D" id="3.20.20.70">
    <property type="entry name" value="Aldolase class I"/>
    <property type="match status" value="1"/>
</dbReference>
<dbReference type="Pfam" id="PF14509">
    <property type="entry name" value="GH97_C"/>
    <property type="match status" value="1"/>
</dbReference>
<dbReference type="InterPro" id="IPR029483">
    <property type="entry name" value="GH97_C"/>
</dbReference>
<comment type="caution">
    <text evidence="10">The sequence shown here is derived from an EMBL/GenBank/DDBJ whole genome shotgun (WGS) entry which is preliminary data.</text>
</comment>
<dbReference type="OrthoDB" id="57532at2"/>
<dbReference type="InterPro" id="IPR019563">
    <property type="entry name" value="GH97_catalytic"/>
</dbReference>
<feature type="domain" description="Glycosyl-hydrolase 97 C-terminal oligomerisation" evidence="9">
    <location>
        <begin position="542"/>
        <end position="632"/>
    </location>
</feature>
<dbReference type="Pfam" id="PF14508">
    <property type="entry name" value="GH97_N"/>
    <property type="match status" value="1"/>
</dbReference>
<dbReference type="Pfam" id="PF10566">
    <property type="entry name" value="Glyco_hydro_97"/>
    <property type="match status" value="1"/>
</dbReference>
<feature type="domain" description="Glycosyl-hydrolase 97 catalytic" evidence="7">
    <location>
        <begin position="306"/>
        <end position="450"/>
    </location>
</feature>
<evidence type="ECO:0000256" key="6">
    <source>
        <dbReference type="SAM" id="SignalP"/>
    </source>
</evidence>
<comment type="cofactor">
    <cofactor evidence="1">
        <name>Ca(2+)</name>
        <dbReference type="ChEBI" id="CHEBI:29108"/>
    </cofactor>
</comment>
<dbReference type="SUPFAM" id="SSF51445">
    <property type="entry name" value="(Trans)glycosidases"/>
    <property type="match status" value="1"/>
</dbReference>